<dbReference type="EMBL" id="KE647267">
    <property type="protein sequence ID" value="EQB60620.1"/>
    <property type="molecule type" value="Genomic_DNA"/>
</dbReference>
<proteinExistence type="predicted"/>
<name>T0MI17_9MICR</name>
<dbReference type="VEuPathDB" id="MicrosporidiaDB:NAPIS_ORF01819"/>
<dbReference type="Proteomes" id="UP000053780">
    <property type="component" value="Unassembled WGS sequence"/>
</dbReference>
<organism evidence="1 2">
    <name type="scientific">Vairimorpha apis BRL 01</name>
    <dbReference type="NCBI Taxonomy" id="1037528"/>
    <lineage>
        <taxon>Eukaryota</taxon>
        <taxon>Fungi</taxon>
        <taxon>Fungi incertae sedis</taxon>
        <taxon>Microsporidia</taxon>
        <taxon>Nosematidae</taxon>
        <taxon>Vairimorpha</taxon>
    </lineage>
</organism>
<reference evidence="1 2" key="1">
    <citation type="journal article" date="2013" name="BMC Genomics">
        <title>Genome sequencing and comparative genomics of honey bee microsporidia, Nosema apis reveal novel insights into host-parasite interactions.</title>
        <authorList>
            <person name="Chen Yp."/>
            <person name="Pettis J.S."/>
            <person name="Zhao Y."/>
            <person name="Liu X."/>
            <person name="Tallon L.J."/>
            <person name="Sadzewicz L.D."/>
            <person name="Li R."/>
            <person name="Zheng H."/>
            <person name="Huang S."/>
            <person name="Zhang X."/>
            <person name="Hamilton M.C."/>
            <person name="Pernal S.F."/>
            <person name="Melathopoulos A.P."/>
            <person name="Yan X."/>
            <person name="Evans J.D."/>
        </authorList>
    </citation>
    <scope>NUCLEOTIDE SEQUENCE [LARGE SCALE GENOMIC DNA]</scope>
    <source>
        <strain evidence="1 2">BRL 01</strain>
    </source>
</reference>
<keyword evidence="2" id="KW-1185">Reference proteome</keyword>
<evidence type="ECO:0000313" key="1">
    <source>
        <dbReference type="EMBL" id="EQB60620.1"/>
    </source>
</evidence>
<evidence type="ECO:0000313" key="2">
    <source>
        <dbReference type="Proteomes" id="UP000053780"/>
    </source>
</evidence>
<dbReference type="OrthoDB" id="2191971at2759"/>
<dbReference type="AlphaFoldDB" id="T0MI17"/>
<protein>
    <submittedName>
        <fullName evidence="1">Uncharacterized protein</fullName>
    </submittedName>
</protein>
<accession>T0MI17</accession>
<sequence length="255" mass="30248">MLEISNYTIKIEGDILCQNQYIKVCGLCGVIGQYNKLRECFISELSTSISKHVPGMQSFKYIYLNNNLLSKNHFQKSLNQYTVFNSLDTVEDILYFINVKIADKVIKDFKLDRIRKSLVSELLPQYSSIFEIAVAVCSQANIQFCNEILDPYQSTKYYYKIIRKYVNLNEKIIFIETDLFDKAKFDSYLFIGDDFIDSYVFDNQIEYNSWLYKNITDKKNTKKHAAKFKIYLKKLKNLLKNPYFFIFTRFYVFCI</sequence>
<dbReference type="HOGENOM" id="CLU_1090284_0_0_1"/>
<gene>
    <name evidence="1" type="ORF">NAPIS_ORF01819</name>
</gene>